<evidence type="ECO:0000313" key="1">
    <source>
        <dbReference type="EMBL" id="KAI8028611.1"/>
    </source>
</evidence>
<organism evidence="1 2">
    <name type="scientific">Camellia lanceoleosa</name>
    <dbReference type="NCBI Taxonomy" id="1840588"/>
    <lineage>
        <taxon>Eukaryota</taxon>
        <taxon>Viridiplantae</taxon>
        <taxon>Streptophyta</taxon>
        <taxon>Embryophyta</taxon>
        <taxon>Tracheophyta</taxon>
        <taxon>Spermatophyta</taxon>
        <taxon>Magnoliopsida</taxon>
        <taxon>eudicotyledons</taxon>
        <taxon>Gunneridae</taxon>
        <taxon>Pentapetalae</taxon>
        <taxon>asterids</taxon>
        <taxon>Ericales</taxon>
        <taxon>Theaceae</taxon>
        <taxon>Camellia</taxon>
    </lineage>
</organism>
<keyword evidence="2" id="KW-1185">Reference proteome</keyword>
<accession>A0ACC0IXB5</accession>
<dbReference type="Proteomes" id="UP001060215">
    <property type="component" value="Chromosome 3"/>
</dbReference>
<reference evidence="1 2" key="1">
    <citation type="journal article" date="2022" name="Plant J.">
        <title>Chromosome-level genome of Camellia lanceoleosa provides a valuable resource for understanding genome evolution and self-incompatibility.</title>
        <authorList>
            <person name="Gong W."/>
            <person name="Xiao S."/>
            <person name="Wang L."/>
            <person name="Liao Z."/>
            <person name="Chang Y."/>
            <person name="Mo W."/>
            <person name="Hu G."/>
            <person name="Li W."/>
            <person name="Zhao G."/>
            <person name="Zhu H."/>
            <person name="Hu X."/>
            <person name="Ji K."/>
            <person name="Xiang X."/>
            <person name="Song Q."/>
            <person name="Yuan D."/>
            <person name="Jin S."/>
            <person name="Zhang L."/>
        </authorList>
    </citation>
    <scope>NUCLEOTIDE SEQUENCE [LARGE SCALE GENOMIC DNA]</scope>
    <source>
        <strain evidence="1">SQ_2022a</strain>
    </source>
</reference>
<sequence length="105" mass="11750">MAELVCEGLFSHPNEIWDLSSCPFDRRIFSTVFSSSGCLQSSQSCIKHLLCWGWDAREGLVGSSSLSTMMHGYLPWPSILVLDLVLIKRTGVLSSLYYPVVHLEL</sequence>
<comment type="caution">
    <text evidence="1">The sequence shown here is derived from an EMBL/GenBank/DDBJ whole genome shotgun (WGS) entry which is preliminary data.</text>
</comment>
<protein>
    <submittedName>
        <fullName evidence="1">WD repeat-containing protein DWA2</fullName>
    </submittedName>
</protein>
<name>A0ACC0IXB5_9ERIC</name>
<proteinExistence type="predicted"/>
<dbReference type="EMBL" id="CM045760">
    <property type="protein sequence ID" value="KAI8028611.1"/>
    <property type="molecule type" value="Genomic_DNA"/>
</dbReference>
<gene>
    <name evidence="1" type="ORF">LOK49_LG02G01082</name>
</gene>
<evidence type="ECO:0000313" key="2">
    <source>
        <dbReference type="Proteomes" id="UP001060215"/>
    </source>
</evidence>